<dbReference type="RefSeq" id="WP_106094529.1">
    <property type="nucleotide sequence ID" value="NZ_PVNL01000140.1"/>
</dbReference>
<evidence type="ECO:0000256" key="2">
    <source>
        <dbReference type="PIRSR" id="PIRSR015753-2"/>
    </source>
</evidence>
<name>A0A2S9XNZ9_9BACT</name>
<feature type="binding site" evidence="2">
    <location>
        <begin position="141"/>
        <end position="142"/>
    </location>
    <ligand>
        <name>glutathione</name>
        <dbReference type="ChEBI" id="CHEBI:57925"/>
    </ligand>
</feature>
<dbReference type="SFLD" id="SFLDG01148">
    <property type="entry name" value="Xi_(cytGST)"/>
    <property type="match status" value="1"/>
</dbReference>
<evidence type="ECO:0000256" key="3">
    <source>
        <dbReference type="PIRSR" id="PIRSR015753-3"/>
    </source>
</evidence>
<feature type="binding site" evidence="2">
    <location>
        <position position="89"/>
    </location>
    <ligand>
        <name>glutathione</name>
        <dbReference type="ChEBI" id="CHEBI:57925"/>
    </ligand>
</feature>
<proteinExistence type="predicted"/>
<sequence length="331" mass="38182">MGLLVDGKWQTDWYQPDSDGQFVRTEATFRHRVRADHSTPFTPASDRYHLYVSWACPWAHRVILMRALAGLDHAIDLSVVEHFMSDQGWRFNPEIEGATPDKILGAEYLRDVYLAANERFTGRVTVPVLWDKHTHTIVNNESRELLRMLDHEFRGVATRDVDLAPPDLLERVDQVIDAIYGPINNGVYMAGFATTQQAYDKAVHRLFEALDHWEAVLATQRWLAGDRMTEADLCMFTTLIRFDLVYNTHFKCNRKRIIDYPNLWAFVREIYQLPGVAQTCNFEHIRKHYYASHVTINPHGIVPIGPNVEAELQRPHNRDQPGISAQTTIFG</sequence>
<feature type="domain" description="GST C-terminal" evidence="4">
    <location>
        <begin position="165"/>
        <end position="289"/>
    </location>
</feature>
<dbReference type="InterPro" id="IPR040079">
    <property type="entry name" value="Glutathione_S-Trfase"/>
</dbReference>
<accession>A0A2S9XNZ9</accession>
<keyword evidence="5" id="KW-0560">Oxidoreductase</keyword>
<dbReference type="InterPro" id="IPR010987">
    <property type="entry name" value="Glutathione-S-Trfase_C-like"/>
</dbReference>
<dbReference type="InterPro" id="IPR047047">
    <property type="entry name" value="GST_Omega-like_C"/>
</dbReference>
<dbReference type="OrthoDB" id="9769158at2"/>
<feature type="site" description="Lowers pKa of active site Cys" evidence="3">
    <location>
        <position position="289"/>
    </location>
</feature>
<comment type="caution">
    <text evidence="5">The sequence shown here is derived from an EMBL/GenBank/DDBJ whole genome shotgun (WGS) entry which is preliminary data.</text>
</comment>
<dbReference type="AlphaFoldDB" id="A0A2S9XNZ9"/>
<feature type="active site" description="Proton donor/acceptor" evidence="1">
    <location>
        <position position="188"/>
    </location>
</feature>
<dbReference type="SFLD" id="SFLDS00019">
    <property type="entry name" value="Glutathione_Transferase_(cytos"/>
    <property type="match status" value="1"/>
</dbReference>
<dbReference type="InterPro" id="IPR036282">
    <property type="entry name" value="Glutathione-S-Trfase_C_sf"/>
</dbReference>
<gene>
    <name evidence="5" type="primary">yqjG</name>
    <name evidence="5" type="ORF">ENSA7_77570</name>
</gene>
<dbReference type="InterPro" id="IPR004045">
    <property type="entry name" value="Glutathione_S-Trfase_N"/>
</dbReference>
<evidence type="ECO:0000259" key="4">
    <source>
        <dbReference type="PROSITE" id="PS50405"/>
    </source>
</evidence>
<dbReference type="Proteomes" id="UP000238823">
    <property type="component" value="Unassembled WGS sequence"/>
</dbReference>
<organism evidence="5 6">
    <name type="scientific">Enhygromyxa salina</name>
    <dbReference type="NCBI Taxonomy" id="215803"/>
    <lineage>
        <taxon>Bacteria</taxon>
        <taxon>Pseudomonadati</taxon>
        <taxon>Myxococcota</taxon>
        <taxon>Polyangia</taxon>
        <taxon>Nannocystales</taxon>
        <taxon>Nannocystaceae</taxon>
        <taxon>Enhygromyxa</taxon>
    </lineage>
</organism>
<dbReference type="Pfam" id="PF13409">
    <property type="entry name" value="GST_N_2"/>
    <property type="match status" value="1"/>
</dbReference>
<evidence type="ECO:0000313" key="5">
    <source>
        <dbReference type="EMBL" id="PRP94588.1"/>
    </source>
</evidence>
<dbReference type="EC" id="1.8.-.-" evidence="5"/>
<dbReference type="SFLD" id="SFLDG01206">
    <property type="entry name" value="Xi.1"/>
    <property type="match status" value="1"/>
</dbReference>
<dbReference type="PIRSF" id="PIRSF015753">
    <property type="entry name" value="GST"/>
    <property type="match status" value="1"/>
</dbReference>
<dbReference type="Gene3D" id="3.40.30.10">
    <property type="entry name" value="Glutaredoxin"/>
    <property type="match status" value="1"/>
</dbReference>
<protein>
    <submittedName>
        <fullName evidence="5">Glutathionyl-hydroquinone reductase YqjG</fullName>
        <ecNumber evidence="5">1.8.-.-</ecNumber>
    </submittedName>
</protein>
<reference evidence="5 6" key="1">
    <citation type="submission" date="2018-03" db="EMBL/GenBank/DDBJ databases">
        <title>Draft Genome Sequences of the Obligatory Marine Myxobacteria Enhygromyxa salina SWB007.</title>
        <authorList>
            <person name="Poehlein A."/>
            <person name="Moghaddam J.A."/>
            <person name="Harms H."/>
            <person name="Alanjari M."/>
            <person name="Koenig G.M."/>
            <person name="Daniel R."/>
            <person name="Schaeberle T.F."/>
        </authorList>
    </citation>
    <scope>NUCLEOTIDE SEQUENCE [LARGE SCALE GENOMIC DNA]</scope>
    <source>
        <strain evidence="5 6">SWB007</strain>
    </source>
</reference>
<dbReference type="Gene3D" id="1.20.1050.10">
    <property type="match status" value="1"/>
</dbReference>
<evidence type="ECO:0000313" key="6">
    <source>
        <dbReference type="Proteomes" id="UP000238823"/>
    </source>
</evidence>
<dbReference type="GO" id="GO:0016491">
    <property type="term" value="F:oxidoreductase activity"/>
    <property type="evidence" value="ECO:0007669"/>
    <property type="project" value="UniProtKB-KW"/>
</dbReference>
<feature type="binding site" evidence="2">
    <location>
        <begin position="123"/>
        <end position="126"/>
    </location>
    <ligand>
        <name>glutathione</name>
        <dbReference type="ChEBI" id="CHEBI:57925"/>
    </ligand>
</feature>
<dbReference type="GO" id="GO:0004364">
    <property type="term" value="F:glutathione transferase activity"/>
    <property type="evidence" value="ECO:0007669"/>
    <property type="project" value="InterPro"/>
</dbReference>
<dbReference type="CDD" id="cd03190">
    <property type="entry name" value="GST_C_Omega_like"/>
    <property type="match status" value="1"/>
</dbReference>
<evidence type="ECO:0000256" key="1">
    <source>
        <dbReference type="PIRSR" id="PIRSR015753-1"/>
    </source>
</evidence>
<dbReference type="PANTHER" id="PTHR32419:SF6">
    <property type="entry name" value="GLUTATHIONE S-TRANSFERASE OMEGA-LIKE 1-RELATED"/>
    <property type="match status" value="1"/>
</dbReference>
<dbReference type="PROSITE" id="PS50405">
    <property type="entry name" value="GST_CTER"/>
    <property type="match status" value="1"/>
</dbReference>
<dbReference type="PANTHER" id="PTHR32419">
    <property type="entry name" value="GLUTATHIONYL-HYDROQUINONE REDUCTASE"/>
    <property type="match status" value="1"/>
</dbReference>
<feature type="site" description="Lowers pKa of active site Cys" evidence="3">
    <location>
        <position position="246"/>
    </location>
</feature>
<dbReference type="GO" id="GO:0005737">
    <property type="term" value="C:cytoplasm"/>
    <property type="evidence" value="ECO:0007669"/>
    <property type="project" value="TreeGrafter"/>
</dbReference>
<dbReference type="InterPro" id="IPR016639">
    <property type="entry name" value="GST_Omega/GSH"/>
</dbReference>
<dbReference type="EMBL" id="PVNL01000140">
    <property type="protein sequence ID" value="PRP94588.1"/>
    <property type="molecule type" value="Genomic_DNA"/>
</dbReference>
<dbReference type="Pfam" id="PF13410">
    <property type="entry name" value="GST_C_2"/>
    <property type="match status" value="1"/>
</dbReference>
<feature type="active site" description="Nucleophile" evidence="1">
    <location>
        <position position="56"/>
    </location>
</feature>
<dbReference type="InterPro" id="IPR036249">
    <property type="entry name" value="Thioredoxin-like_sf"/>
</dbReference>
<dbReference type="SUPFAM" id="SSF47616">
    <property type="entry name" value="GST C-terminal domain-like"/>
    <property type="match status" value="1"/>
</dbReference>
<dbReference type="SUPFAM" id="SSF52833">
    <property type="entry name" value="Thioredoxin-like"/>
    <property type="match status" value="1"/>
</dbReference>